<dbReference type="RefSeq" id="WP_018064830.1">
    <property type="nucleotide sequence ID" value="NZ_AQWH01000009.1"/>
</dbReference>
<dbReference type="EMBL" id="CP020330">
    <property type="protein sequence ID" value="AQZ50388.1"/>
    <property type="molecule type" value="Genomic_DNA"/>
</dbReference>
<organism evidence="7 8">
    <name type="scientific">Martelella mediterranea DSM 17316</name>
    <dbReference type="NCBI Taxonomy" id="1122214"/>
    <lineage>
        <taxon>Bacteria</taxon>
        <taxon>Pseudomonadati</taxon>
        <taxon>Pseudomonadota</taxon>
        <taxon>Alphaproteobacteria</taxon>
        <taxon>Hyphomicrobiales</taxon>
        <taxon>Aurantimonadaceae</taxon>
        <taxon>Martelella</taxon>
    </lineage>
</organism>
<dbReference type="PANTHER" id="PTHR30213:SF0">
    <property type="entry name" value="UPF0761 MEMBRANE PROTEIN YIHY"/>
    <property type="match status" value="1"/>
</dbReference>
<evidence type="ECO:0000256" key="1">
    <source>
        <dbReference type="ARBA" id="ARBA00004651"/>
    </source>
</evidence>
<protein>
    <recommendedName>
        <fullName evidence="9">YihY family inner membrane protein</fullName>
    </recommendedName>
</protein>
<evidence type="ECO:0000256" key="5">
    <source>
        <dbReference type="ARBA" id="ARBA00023136"/>
    </source>
</evidence>
<gene>
    <name evidence="7" type="ORF">Mame_01017</name>
</gene>
<dbReference type="eggNOG" id="COG1295">
    <property type="taxonomic scope" value="Bacteria"/>
</dbReference>
<evidence type="ECO:0000256" key="3">
    <source>
        <dbReference type="ARBA" id="ARBA00022692"/>
    </source>
</evidence>
<proteinExistence type="predicted"/>
<feature type="transmembrane region" description="Helical" evidence="6">
    <location>
        <begin position="136"/>
        <end position="162"/>
    </location>
</feature>
<evidence type="ECO:0000256" key="4">
    <source>
        <dbReference type="ARBA" id="ARBA00022989"/>
    </source>
</evidence>
<dbReference type="PANTHER" id="PTHR30213">
    <property type="entry name" value="INNER MEMBRANE PROTEIN YHJD"/>
    <property type="match status" value="1"/>
</dbReference>
<dbReference type="NCBIfam" id="TIGR00765">
    <property type="entry name" value="yihY_not_rbn"/>
    <property type="match status" value="1"/>
</dbReference>
<dbReference type="Proteomes" id="UP000191135">
    <property type="component" value="Chromosome"/>
</dbReference>
<reference evidence="7 8" key="1">
    <citation type="submission" date="2017-03" db="EMBL/GenBank/DDBJ databases">
        <title>Foreign affairs: Plasmid Transfer between Roseobacters and Rhizobia.</title>
        <authorList>
            <person name="Bartling P."/>
            <person name="Bunk B."/>
            <person name="Overmann J."/>
            <person name="Brinkmann H."/>
            <person name="Petersen J."/>
        </authorList>
    </citation>
    <scope>NUCLEOTIDE SEQUENCE [LARGE SCALE GENOMIC DNA]</scope>
    <source>
        <strain evidence="7 8">MACL11</strain>
    </source>
</reference>
<feature type="transmembrane region" description="Helical" evidence="6">
    <location>
        <begin position="36"/>
        <end position="55"/>
    </location>
</feature>
<dbReference type="InterPro" id="IPR017039">
    <property type="entry name" value="Virul_fac_BrkB"/>
</dbReference>
<dbReference type="Pfam" id="PF03631">
    <property type="entry name" value="Virul_fac_BrkB"/>
    <property type="match status" value="1"/>
</dbReference>
<name>A0A1U9YY77_9HYPH</name>
<evidence type="ECO:0000256" key="2">
    <source>
        <dbReference type="ARBA" id="ARBA00022475"/>
    </source>
</evidence>
<dbReference type="KEGG" id="mmed:Mame_01017"/>
<comment type="subcellular location">
    <subcellularLocation>
        <location evidence="1">Cell membrane</location>
        <topology evidence="1">Multi-pass membrane protein</topology>
    </subcellularLocation>
</comment>
<keyword evidence="5 6" id="KW-0472">Membrane</keyword>
<feature type="transmembrane region" description="Helical" evidence="6">
    <location>
        <begin position="182"/>
        <end position="202"/>
    </location>
</feature>
<accession>A0A1U9YY77</accession>
<keyword evidence="3 6" id="KW-0812">Transmembrane</keyword>
<dbReference type="OrthoDB" id="7163777at2"/>
<evidence type="ECO:0000256" key="6">
    <source>
        <dbReference type="SAM" id="Phobius"/>
    </source>
</evidence>
<dbReference type="PIRSF" id="PIRSF035875">
    <property type="entry name" value="RNase_BN"/>
    <property type="match status" value="1"/>
</dbReference>
<keyword evidence="2" id="KW-1003">Cell membrane</keyword>
<feature type="transmembrane region" description="Helical" evidence="6">
    <location>
        <begin position="245"/>
        <end position="266"/>
    </location>
</feature>
<feature type="transmembrane region" description="Helical" evidence="6">
    <location>
        <begin position="93"/>
        <end position="116"/>
    </location>
</feature>
<feature type="transmembrane region" description="Helical" evidence="6">
    <location>
        <begin position="214"/>
        <end position="233"/>
    </location>
</feature>
<evidence type="ECO:0008006" key="9">
    <source>
        <dbReference type="Google" id="ProtNLM"/>
    </source>
</evidence>
<sequence>MRKPIRTTFKVAYDALYHFSEDDGWAMASHVALSTLLALFPFLIFGTTLAGFLGADQFADIAINTIVGAWPKEIAEPVSNQIRQVLTVPRGGLLTVSVLAAAYFASNGVEAVRLSLNRAYRVEETRTWWWLRIKSLGFVLLASIIFAFLSIMFVVVPIALHFAERWFPWLENGLTTLANARLVGTFLLLMFGLVIAHLFLAAGRRRLVDVLPGIILTLVFWAIFASGFAYYLGTFAQYSATYAGLATPMILLVFLYSIGVILLLGAEVNAALLKYKVIKHAPWSRHRSRRAKHSDPAKDTDINH</sequence>
<evidence type="ECO:0000313" key="7">
    <source>
        <dbReference type="EMBL" id="AQZ50388.1"/>
    </source>
</evidence>
<evidence type="ECO:0000313" key="8">
    <source>
        <dbReference type="Proteomes" id="UP000191135"/>
    </source>
</evidence>
<dbReference type="GO" id="GO:0005886">
    <property type="term" value="C:plasma membrane"/>
    <property type="evidence" value="ECO:0007669"/>
    <property type="project" value="UniProtKB-SubCell"/>
</dbReference>
<dbReference type="AlphaFoldDB" id="A0A1U9YY77"/>
<dbReference type="STRING" id="1122214.Mame_01017"/>
<keyword evidence="4 6" id="KW-1133">Transmembrane helix</keyword>
<keyword evidence="8" id="KW-1185">Reference proteome</keyword>